<gene>
    <name evidence="1" type="ORF">g.63166</name>
</gene>
<dbReference type="EMBL" id="GGMS01014812">
    <property type="protein sequence ID" value="MBY84015.1"/>
    <property type="molecule type" value="Transcribed_RNA"/>
</dbReference>
<proteinExistence type="predicted"/>
<dbReference type="AlphaFoldDB" id="A0A2S2R213"/>
<sequence length="119" mass="13765">MHSRPGGNDCRRAPKPAVTVTRYIEILLSHRYLFVVQRTLFDVRKKYMFSPSRVPSSNGYSHGTSSLSSQHVGLIPRILPYRYGSLEQQCCAIEWRWSAELQKIANDHSLRRFKIVAED</sequence>
<accession>A0A2S2R213</accession>
<reference evidence="1" key="1">
    <citation type="submission" date="2018-04" db="EMBL/GenBank/DDBJ databases">
        <title>Transcriptome assembly of Sipha flava.</title>
        <authorList>
            <person name="Scully E.D."/>
            <person name="Geib S.M."/>
            <person name="Palmer N.A."/>
            <person name="Koch K."/>
            <person name="Bradshaw J."/>
            <person name="Heng-Moss T."/>
            <person name="Sarath G."/>
        </authorList>
    </citation>
    <scope>NUCLEOTIDE SEQUENCE</scope>
</reference>
<protein>
    <submittedName>
        <fullName evidence="1">Uncharacterized protein</fullName>
    </submittedName>
</protein>
<evidence type="ECO:0000313" key="1">
    <source>
        <dbReference type="EMBL" id="MBY84015.1"/>
    </source>
</evidence>
<name>A0A2S2R213_9HEMI</name>
<organism evidence="1">
    <name type="scientific">Sipha flava</name>
    <name type="common">yellow sugarcane aphid</name>
    <dbReference type="NCBI Taxonomy" id="143950"/>
    <lineage>
        <taxon>Eukaryota</taxon>
        <taxon>Metazoa</taxon>
        <taxon>Ecdysozoa</taxon>
        <taxon>Arthropoda</taxon>
        <taxon>Hexapoda</taxon>
        <taxon>Insecta</taxon>
        <taxon>Pterygota</taxon>
        <taxon>Neoptera</taxon>
        <taxon>Paraneoptera</taxon>
        <taxon>Hemiptera</taxon>
        <taxon>Sternorrhyncha</taxon>
        <taxon>Aphidomorpha</taxon>
        <taxon>Aphidoidea</taxon>
        <taxon>Aphididae</taxon>
        <taxon>Sipha</taxon>
    </lineage>
</organism>